<dbReference type="PANTHER" id="PTHR19384:SF84">
    <property type="entry name" value="METHIONINE SYNTHASE REDUCTASE"/>
    <property type="match status" value="1"/>
</dbReference>
<dbReference type="VEuPathDB" id="MicrosporidiaDB:CWI39_1377p0020"/>
<dbReference type="Gene3D" id="1.20.990.10">
    <property type="entry name" value="NADPH-cytochrome p450 Reductase, Chain A, domain 3"/>
    <property type="match status" value="2"/>
</dbReference>
<organism evidence="3 4">
    <name type="scientific">Hamiltosporidium magnivora</name>
    <dbReference type="NCBI Taxonomy" id="148818"/>
    <lineage>
        <taxon>Eukaryota</taxon>
        <taxon>Fungi</taxon>
        <taxon>Fungi incertae sedis</taxon>
        <taxon>Microsporidia</taxon>
        <taxon>Dubosqiidae</taxon>
        <taxon>Hamiltosporidium</taxon>
    </lineage>
</organism>
<dbReference type="GO" id="GO:0050660">
    <property type="term" value="F:flavin adenine dinucleotide binding"/>
    <property type="evidence" value="ECO:0007669"/>
    <property type="project" value="TreeGrafter"/>
</dbReference>
<dbReference type="InterPro" id="IPR001433">
    <property type="entry name" value="OxRdtase_FAD/NAD-bd"/>
</dbReference>
<dbReference type="InterPro" id="IPR039261">
    <property type="entry name" value="FNR_nucleotide-bd"/>
</dbReference>
<dbReference type="Gene3D" id="3.40.50.80">
    <property type="entry name" value="Nucleotide-binding domain of ferredoxin-NADP reductase (FNR) module"/>
    <property type="match status" value="1"/>
</dbReference>
<dbReference type="VEuPathDB" id="MicrosporidiaDB:CWI36_0271p0020"/>
<dbReference type="InterPro" id="IPR017938">
    <property type="entry name" value="Riboflavin_synthase-like_b-brl"/>
</dbReference>
<dbReference type="GO" id="GO:0050667">
    <property type="term" value="P:homocysteine metabolic process"/>
    <property type="evidence" value="ECO:0007669"/>
    <property type="project" value="TreeGrafter"/>
</dbReference>
<evidence type="ECO:0000313" key="3">
    <source>
        <dbReference type="EMBL" id="TBU01480.1"/>
    </source>
</evidence>
<evidence type="ECO:0000259" key="2">
    <source>
        <dbReference type="Pfam" id="PF00175"/>
    </source>
</evidence>
<dbReference type="GO" id="GO:0010181">
    <property type="term" value="F:FMN binding"/>
    <property type="evidence" value="ECO:0007669"/>
    <property type="project" value="TreeGrafter"/>
</dbReference>
<gene>
    <name evidence="3" type="ORF">CWI39_1377p0020</name>
</gene>
<dbReference type="GO" id="GO:0030586">
    <property type="term" value="F:[methionine synthase] reductase (NADPH) activity"/>
    <property type="evidence" value="ECO:0007669"/>
    <property type="project" value="TreeGrafter"/>
</dbReference>
<evidence type="ECO:0000256" key="1">
    <source>
        <dbReference type="ARBA" id="ARBA00022630"/>
    </source>
</evidence>
<dbReference type="GO" id="GO:0005829">
    <property type="term" value="C:cytosol"/>
    <property type="evidence" value="ECO:0007669"/>
    <property type="project" value="TreeGrafter"/>
</dbReference>
<dbReference type="Gene3D" id="2.40.30.10">
    <property type="entry name" value="Translation factors"/>
    <property type="match status" value="2"/>
</dbReference>
<dbReference type="GO" id="GO:0009086">
    <property type="term" value="P:methionine biosynthetic process"/>
    <property type="evidence" value="ECO:0007669"/>
    <property type="project" value="TreeGrafter"/>
</dbReference>
<comment type="caution">
    <text evidence="3">The sequence shown here is derived from an EMBL/GenBank/DDBJ whole genome shotgun (WGS) entry which is preliminary data.</text>
</comment>
<sequence>MDLKRHILNPIKYEIMQFKELKFRKLNEITIEILSREGGGATKIEGVDSKTDSKVYSKEVLYQTDKVDSKEILDKIYHKELDKTDKHINNPSDNLLDIIYNGKILSITNMGTEWKEVYKIKLNKTIDFIPGDSVGLYCYNPEHVIKVLLSHLNYNQEASSYNDIYNTFYKIERKGCYSYEYSGNLYGFLRKIDVLSLPKKSFLNSLSEERDKNSMVEVVRDMSSGLEGVNNISTTDRVNDLKYLCSKEGVKDYYNIYKNFNNLLDILEYFKCKITLELLAEHCEFIKPRYFSLINNKSSNIELLIGIMSHSVSNSVRYGQVSAFIKEKYNEKYMNIDINKDENKDRDREESKYSNSKYGYCKDENYNDSNTKPILDNIDFVYRKNRLLRLQETKKHLLISTGTGIAPFISFYKNRRKDDLMWLIYGCRNVCDDLSKDMFDRKNVVYSADYEYTGNYKYVSDYILGNVEGIKEFILSDCSVYVCGSIQMQKSVLGIFKEYFSFIIEEKRMFFDSWN</sequence>
<dbReference type="SUPFAM" id="SSF63380">
    <property type="entry name" value="Riboflavin synthase domain-like"/>
    <property type="match status" value="1"/>
</dbReference>
<dbReference type="AlphaFoldDB" id="A0A4Q9L4J7"/>
<dbReference type="EMBL" id="PIXR01001377">
    <property type="protein sequence ID" value="TBU01480.1"/>
    <property type="molecule type" value="Genomic_DNA"/>
</dbReference>
<reference evidence="3 4" key="1">
    <citation type="submission" date="2017-12" db="EMBL/GenBank/DDBJ databases">
        <authorList>
            <person name="Pombert J.-F."/>
            <person name="Haag K.L."/>
            <person name="Ebert D."/>
        </authorList>
    </citation>
    <scope>NUCLEOTIDE SEQUENCE [LARGE SCALE GENOMIC DNA]</scope>
    <source>
        <strain evidence="3">IL-BN-2</strain>
    </source>
</reference>
<accession>A0A4Q9L4J7</accession>
<dbReference type="PANTHER" id="PTHR19384">
    <property type="entry name" value="NITRIC OXIDE SYNTHASE-RELATED"/>
    <property type="match status" value="1"/>
</dbReference>
<feature type="domain" description="Oxidoreductase FAD/NAD(P)-binding" evidence="2">
    <location>
        <begin position="398"/>
        <end position="492"/>
    </location>
</feature>
<keyword evidence="1" id="KW-0285">Flavoprotein</keyword>
<dbReference type="Pfam" id="PF00175">
    <property type="entry name" value="NAD_binding_1"/>
    <property type="match status" value="1"/>
</dbReference>
<dbReference type="SUPFAM" id="SSF52343">
    <property type="entry name" value="Ferredoxin reductase-like, C-terminal NADP-linked domain"/>
    <property type="match status" value="1"/>
</dbReference>
<protein>
    <recommendedName>
        <fullName evidence="2">Oxidoreductase FAD/NAD(P)-binding domain-containing protein</fullName>
    </recommendedName>
</protein>
<name>A0A4Q9L4J7_9MICR</name>
<dbReference type="InterPro" id="IPR023173">
    <property type="entry name" value="NADPH_Cyt_P450_Rdtase_alpha"/>
</dbReference>
<evidence type="ECO:0000313" key="4">
    <source>
        <dbReference type="Proteomes" id="UP000293045"/>
    </source>
</evidence>
<dbReference type="Proteomes" id="UP000293045">
    <property type="component" value="Unassembled WGS sequence"/>
</dbReference>
<proteinExistence type="predicted"/>